<dbReference type="EMBL" id="GG693873">
    <property type="protein sequence ID" value="EES52804.1"/>
    <property type="molecule type" value="Genomic_DNA"/>
</dbReference>
<dbReference type="InterPro" id="IPR009009">
    <property type="entry name" value="RlpA-like_DPBB"/>
</dbReference>
<dbReference type="PROSITE" id="PS51724">
    <property type="entry name" value="SPOR"/>
    <property type="match status" value="1"/>
</dbReference>
<dbReference type="InterPro" id="IPR036908">
    <property type="entry name" value="RlpA-like_sf"/>
</dbReference>
<dbReference type="Proteomes" id="UP000009374">
    <property type="component" value="Unassembled WGS sequence"/>
</dbReference>
<protein>
    <recommendedName>
        <fullName evidence="4">Probable endolytic peptidoglycan transglycosylase RlpA</fullName>
        <ecNumber evidence="4">4.2.2.-</ecNumber>
    </recommendedName>
</protein>
<reference evidence="7 8" key="1">
    <citation type="journal article" date="2009" name="Appl. Environ. Microbiol.">
        <title>Community genomic and proteomic analyses of chemoautotrophic iron-oxidizing "Leptospirillum rubarum" (Group II) and "Leptospirillum ferrodiazotrophum" (Group III) bacteria in acid mine drainage biofilms.</title>
        <authorList>
            <person name="Goltsman D.S."/>
            <person name="Denef V.J."/>
            <person name="Singer S.W."/>
            <person name="VerBerkmoes N.C."/>
            <person name="Lefsrud M."/>
            <person name="Mueller R.S."/>
            <person name="Dick G.J."/>
            <person name="Sun C.L."/>
            <person name="Wheeler K.E."/>
            <person name="Zemla A."/>
            <person name="Baker B.J."/>
            <person name="Hauser L."/>
            <person name="Land M."/>
            <person name="Shah M.B."/>
            <person name="Thelen M.P."/>
            <person name="Hettich R.L."/>
            <person name="Banfield J.F."/>
        </authorList>
    </citation>
    <scope>NUCLEOTIDE SEQUENCE [LARGE SCALE GENOMIC DNA]</scope>
</reference>
<dbReference type="PANTHER" id="PTHR34183:SF1">
    <property type="entry name" value="ENDOLYTIC PEPTIDOGLYCAN TRANSGLYCOSYLASE RLPA"/>
    <property type="match status" value="1"/>
</dbReference>
<dbReference type="GO" id="GO:0008932">
    <property type="term" value="F:lytic endotransglycosylase activity"/>
    <property type="evidence" value="ECO:0007669"/>
    <property type="project" value="UniProtKB-UniRule"/>
</dbReference>
<name>C6HX94_9BACT</name>
<keyword evidence="7" id="KW-0449">Lipoprotein</keyword>
<dbReference type="GO" id="GO:0000270">
    <property type="term" value="P:peptidoglycan metabolic process"/>
    <property type="evidence" value="ECO:0007669"/>
    <property type="project" value="UniProtKB-UniRule"/>
</dbReference>
<dbReference type="SUPFAM" id="SSF110997">
    <property type="entry name" value="Sporulation related repeat"/>
    <property type="match status" value="1"/>
</dbReference>
<keyword evidence="2 4" id="KW-0456">Lyase</keyword>
<comment type="similarity">
    <text evidence="4 5">Belongs to the RlpA family.</text>
</comment>
<feature type="signal peptide" evidence="4">
    <location>
        <begin position="1"/>
        <end position="20"/>
    </location>
</feature>
<dbReference type="InterPro" id="IPR036680">
    <property type="entry name" value="SPOR-like_sf"/>
</dbReference>
<dbReference type="InterPro" id="IPR012997">
    <property type="entry name" value="RplA"/>
</dbReference>
<dbReference type="AlphaFoldDB" id="C6HX94"/>
<evidence type="ECO:0000256" key="3">
    <source>
        <dbReference type="ARBA" id="ARBA00023316"/>
    </source>
</evidence>
<gene>
    <name evidence="4" type="primary">rlpA</name>
    <name evidence="7" type="ORF">UBAL3_92050176</name>
</gene>
<dbReference type="Pfam" id="PF03330">
    <property type="entry name" value="DPBB_1"/>
    <property type="match status" value="1"/>
</dbReference>
<comment type="function">
    <text evidence="4">Lytic transglycosylase with a strong preference for naked glycan strands that lack stem peptides.</text>
</comment>
<evidence type="ECO:0000259" key="6">
    <source>
        <dbReference type="PROSITE" id="PS51724"/>
    </source>
</evidence>
<dbReference type="InterPro" id="IPR007730">
    <property type="entry name" value="SPOR-like_dom"/>
</dbReference>
<feature type="domain" description="SPOR" evidence="6">
    <location>
        <begin position="157"/>
        <end position="235"/>
    </location>
</feature>
<keyword evidence="1 4" id="KW-0732">Signal</keyword>
<organism evidence="7 8">
    <name type="scientific">Leptospirillum ferrodiazotrophum</name>
    <dbReference type="NCBI Taxonomy" id="412449"/>
    <lineage>
        <taxon>Bacteria</taxon>
        <taxon>Pseudomonadati</taxon>
        <taxon>Nitrospirota</taxon>
        <taxon>Nitrospiria</taxon>
        <taxon>Nitrospirales</taxon>
        <taxon>Nitrospiraceae</taxon>
        <taxon>Leptospirillum</taxon>
    </lineage>
</organism>
<dbReference type="SUPFAM" id="SSF50685">
    <property type="entry name" value="Barwin-like endoglucanases"/>
    <property type="match status" value="1"/>
</dbReference>
<sequence length="237" mass="25785" precursor="true">MCRLRRMTAVAMLCLLPSCASEIGKPISWGSSGGDSATISRFGSQDTSIMSATPGMTEVGRASWYGPTFYGKKTASGAIFHKHDLTAAHRTLPLGTEVRVTNLANERSVDVLVNDRGPFVSGRIIDLSWEAANRIGIIGPGTGLVKITVLSSPGGRKISPSNYLVQVASFSGYQEAMIYARSLRHYPGAEVRKARVGNRRVYRVYVGRFQNPDRARSFARRVKSELGQAFVVEADAR</sequence>
<dbReference type="GO" id="GO:0042834">
    <property type="term" value="F:peptidoglycan binding"/>
    <property type="evidence" value="ECO:0007669"/>
    <property type="project" value="InterPro"/>
</dbReference>
<dbReference type="Gene3D" id="2.40.40.10">
    <property type="entry name" value="RlpA-like domain"/>
    <property type="match status" value="1"/>
</dbReference>
<keyword evidence="8" id="KW-1185">Reference proteome</keyword>
<evidence type="ECO:0000256" key="2">
    <source>
        <dbReference type="ARBA" id="ARBA00023239"/>
    </source>
</evidence>
<evidence type="ECO:0000256" key="1">
    <source>
        <dbReference type="ARBA" id="ARBA00022729"/>
    </source>
</evidence>
<dbReference type="PANTHER" id="PTHR34183">
    <property type="entry name" value="ENDOLYTIC PEPTIDOGLYCAN TRANSGLYCOSYLASE RLPA"/>
    <property type="match status" value="1"/>
</dbReference>
<feature type="chain" id="PRO_5009991061" description="Probable endolytic peptidoglycan transglycosylase RlpA" evidence="4">
    <location>
        <begin position="21"/>
        <end position="237"/>
    </location>
</feature>
<proteinExistence type="inferred from homology"/>
<dbReference type="GO" id="GO:0071555">
    <property type="term" value="P:cell wall organization"/>
    <property type="evidence" value="ECO:0007669"/>
    <property type="project" value="UniProtKB-KW"/>
</dbReference>
<evidence type="ECO:0000256" key="5">
    <source>
        <dbReference type="RuleBase" id="RU003495"/>
    </source>
</evidence>
<dbReference type="Gene3D" id="3.30.70.1070">
    <property type="entry name" value="Sporulation related repeat"/>
    <property type="match status" value="1"/>
</dbReference>
<evidence type="ECO:0000313" key="8">
    <source>
        <dbReference type="Proteomes" id="UP000009374"/>
    </source>
</evidence>
<dbReference type="InterPro" id="IPR034718">
    <property type="entry name" value="RlpA"/>
</dbReference>
<dbReference type="EC" id="4.2.2.-" evidence="4"/>
<dbReference type="Pfam" id="PF05036">
    <property type="entry name" value="SPOR"/>
    <property type="match status" value="1"/>
</dbReference>
<evidence type="ECO:0000256" key="4">
    <source>
        <dbReference type="HAMAP-Rule" id="MF_02071"/>
    </source>
</evidence>
<dbReference type="NCBIfam" id="TIGR00413">
    <property type="entry name" value="rlpA"/>
    <property type="match status" value="1"/>
</dbReference>
<dbReference type="CDD" id="cd22268">
    <property type="entry name" value="DPBB_RlpA-like"/>
    <property type="match status" value="1"/>
</dbReference>
<keyword evidence="3 4" id="KW-0961">Cell wall biogenesis/degradation</keyword>
<dbReference type="HAMAP" id="MF_02071">
    <property type="entry name" value="RlpA"/>
    <property type="match status" value="1"/>
</dbReference>
<accession>C6HX94</accession>
<evidence type="ECO:0000313" key="7">
    <source>
        <dbReference type="EMBL" id="EES52804.1"/>
    </source>
</evidence>